<comment type="caution">
    <text evidence="3">The sequence shown here is derived from an EMBL/GenBank/DDBJ whole genome shotgun (WGS) entry which is preliminary data.</text>
</comment>
<sequence length="91" mass="9329">MSLIPPSRFAAAVLTVAILAPSAAAQAYGSAAPMSVSTIEAQAPVANVSATPTAPAETRTSRPSAPPQSPVRKWIAEVRRRIDGAVEVALH</sequence>
<feature type="signal peptide" evidence="2">
    <location>
        <begin position="1"/>
        <end position="27"/>
    </location>
</feature>
<evidence type="ECO:0000313" key="3">
    <source>
        <dbReference type="EMBL" id="PXV64647.1"/>
    </source>
</evidence>
<proteinExistence type="predicted"/>
<accession>A0A318E6R8</accession>
<dbReference type="EMBL" id="QICN01000012">
    <property type="protein sequence ID" value="PXV64647.1"/>
    <property type="molecule type" value="Genomic_DNA"/>
</dbReference>
<dbReference type="AlphaFoldDB" id="A0A318E6R8"/>
<evidence type="ECO:0000256" key="2">
    <source>
        <dbReference type="SAM" id="SignalP"/>
    </source>
</evidence>
<evidence type="ECO:0000256" key="1">
    <source>
        <dbReference type="SAM" id="MobiDB-lite"/>
    </source>
</evidence>
<reference evidence="3 4" key="1">
    <citation type="submission" date="2018-04" db="EMBL/GenBank/DDBJ databases">
        <title>Genomic Encyclopedia of Type Strains, Phase IV (KMG-IV): sequencing the most valuable type-strain genomes for metagenomic binning, comparative biology and taxonomic classification.</title>
        <authorList>
            <person name="Goeker M."/>
        </authorList>
    </citation>
    <scope>NUCLEOTIDE SEQUENCE [LARGE SCALE GENOMIC DNA]</scope>
    <source>
        <strain evidence="3 4">DSM 104150</strain>
    </source>
</reference>
<name>A0A318E6R8_9GAMM</name>
<dbReference type="Proteomes" id="UP000248330">
    <property type="component" value="Unassembled WGS sequence"/>
</dbReference>
<feature type="region of interest" description="Disordered" evidence="1">
    <location>
        <begin position="47"/>
        <end position="71"/>
    </location>
</feature>
<organism evidence="3 4">
    <name type="scientific">Sinimarinibacterium flocculans</name>
    <dbReference type="NCBI Taxonomy" id="985250"/>
    <lineage>
        <taxon>Bacteria</taxon>
        <taxon>Pseudomonadati</taxon>
        <taxon>Pseudomonadota</taxon>
        <taxon>Gammaproteobacteria</taxon>
        <taxon>Nevskiales</taxon>
        <taxon>Nevskiaceae</taxon>
        <taxon>Sinimarinibacterium</taxon>
    </lineage>
</organism>
<gene>
    <name evidence="3" type="ORF">C8D93_11297</name>
</gene>
<keyword evidence="2" id="KW-0732">Signal</keyword>
<evidence type="ECO:0000313" key="4">
    <source>
        <dbReference type="Proteomes" id="UP000248330"/>
    </source>
</evidence>
<keyword evidence="4" id="KW-1185">Reference proteome</keyword>
<feature type="chain" id="PRO_5016459750" evidence="2">
    <location>
        <begin position="28"/>
        <end position="91"/>
    </location>
</feature>
<dbReference type="RefSeq" id="WP_110266646.1">
    <property type="nucleotide sequence ID" value="NZ_CAWNXA010000012.1"/>
</dbReference>
<protein>
    <submittedName>
        <fullName evidence="3">Uncharacterized protein</fullName>
    </submittedName>
</protein>